<feature type="non-terminal residue" evidence="2">
    <location>
        <position position="1"/>
    </location>
</feature>
<sequence>GMSKYNAIYVIPSHTKKVFSNMRRVGKDFSGRDTPSFPTMLVPAQGEELGEGSTILSAPQHTLIIQPSTSKHQKKQKLRKSKQKDTQETQPSDPTYEALNKENVPT</sequence>
<feature type="compositionally biased region" description="Basic residues" evidence="1">
    <location>
        <begin position="71"/>
        <end position="82"/>
    </location>
</feature>
<dbReference type="AlphaFoldDB" id="A0A699S386"/>
<feature type="region of interest" description="Disordered" evidence="1">
    <location>
        <begin position="64"/>
        <end position="106"/>
    </location>
</feature>
<organism evidence="2">
    <name type="scientific">Tanacetum cinerariifolium</name>
    <name type="common">Dalmatian daisy</name>
    <name type="synonym">Chrysanthemum cinerariifolium</name>
    <dbReference type="NCBI Taxonomy" id="118510"/>
    <lineage>
        <taxon>Eukaryota</taxon>
        <taxon>Viridiplantae</taxon>
        <taxon>Streptophyta</taxon>
        <taxon>Embryophyta</taxon>
        <taxon>Tracheophyta</taxon>
        <taxon>Spermatophyta</taxon>
        <taxon>Magnoliopsida</taxon>
        <taxon>eudicotyledons</taxon>
        <taxon>Gunneridae</taxon>
        <taxon>Pentapetalae</taxon>
        <taxon>asterids</taxon>
        <taxon>campanulids</taxon>
        <taxon>Asterales</taxon>
        <taxon>Asteraceae</taxon>
        <taxon>Asteroideae</taxon>
        <taxon>Anthemideae</taxon>
        <taxon>Anthemidinae</taxon>
        <taxon>Tanacetum</taxon>
    </lineage>
</organism>
<evidence type="ECO:0000256" key="1">
    <source>
        <dbReference type="SAM" id="MobiDB-lite"/>
    </source>
</evidence>
<protein>
    <submittedName>
        <fullName evidence="2">Uncharacterized protein</fullName>
    </submittedName>
</protein>
<dbReference type="EMBL" id="BKCJ011134093">
    <property type="protein sequence ID" value="GFC91852.1"/>
    <property type="molecule type" value="Genomic_DNA"/>
</dbReference>
<name>A0A699S386_TANCI</name>
<evidence type="ECO:0000313" key="2">
    <source>
        <dbReference type="EMBL" id="GFC91852.1"/>
    </source>
</evidence>
<reference evidence="2" key="1">
    <citation type="journal article" date="2019" name="Sci. Rep.">
        <title>Draft genome of Tanacetum cinerariifolium, the natural source of mosquito coil.</title>
        <authorList>
            <person name="Yamashiro T."/>
            <person name="Shiraishi A."/>
            <person name="Satake H."/>
            <person name="Nakayama K."/>
        </authorList>
    </citation>
    <scope>NUCLEOTIDE SEQUENCE</scope>
</reference>
<comment type="caution">
    <text evidence="2">The sequence shown here is derived from an EMBL/GenBank/DDBJ whole genome shotgun (WGS) entry which is preliminary data.</text>
</comment>
<accession>A0A699S386</accession>
<proteinExistence type="predicted"/>
<gene>
    <name evidence="2" type="ORF">Tci_863822</name>
</gene>